<evidence type="ECO:0000259" key="1">
    <source>
        <dbReference type="Pfam" id="PF17251"/>
    </source>
</evidence>
<dbReference type="SUPFAM" id="SSF56935">
    <property type="entry name" value="Porins"/>
    <property type="match status" value="1"/>
</dbReference>
<dbReference type="EMBL" id="CP003178">
    <property type="protein sequence ID" value="AEV97052.1"/>
    <property type="molecule type" value="Genomic_DNA"/>
</dbReference>
<reference evidence="2 3" key="1">
    <citation type="submission" date="2011-12" db="EMBL/GenBank/DDBJ databases">
        <title>The complete genome of Niastella koreensis GR20-10.</title>
        <authorList>
            <consortium name="US DOE Joint Genome Institute (JGI-PGF)"/>
            <person name="Lucas S."/>
            <person name="Han J."/>
            <person name="Lapidus A."/>
            <person name="Bruce D."/>
            <person name="Goodwin L."/>
            <person name="Pitluck S."/>
            <person name="Peters L."/>
            <person name="Kyrpides N."/>
            <person name="Mavromatis K."/>
            <person name="Ivanova N."/>
            <person name="Mikhailova N."/>
            <person name="Davenport K."/>
            <person name="Saunders E."/>
            <person name="Detter J.C."/>
            <person name="Tapia R."/>
            <person name="Han C."/>
            <person name="Land M."/>
            <person name="Hauser L."/>
            <person name="Markowitz V."/>
            <person name="Cheng J.-F."/>
            <person name="Hugenholtz P."/>
            <person name="Woyke T."/>
            <person name="Wu D."/>
            <person name="Tindall B."/>
            <person name="Pomrenke H."/>
            <person name="Brambilla E."/>
            <person name="Klenk H.-P."/>
            <person name="Eisen J.A."/>
        </authorList>
    </citation>
    <scope>NUCLEOTIDE SEQUENCE [LARGE SCALE GENOMIC DNA]</scope>
    <source>
        <strain evidence="3">DSM 17620 / KACC 11465 / NBRC 106392 / GR20-10</strain>
    </source>
</reference>
<proteinExistence type="predicted"/>
<dbReference type="Gene3D" id="2.40.128.90">
    <property type="entry name" value="OMPT-like"/>
    <property type="match status" value="1"/>
</dbReference>
<dbReference type="Proteomes" id="UP000005438">
    <property type="component" value="Chromosome"/>
</dbReference>
<dbReference type="AlphaFoldDB" id="G8TAA5"/>
<name>G8TAA5_NIAKG</name>
<dbReference type="InterPro" id="IPR035163">
    <property type="entry name" value="Pom"/>
</dbReference>
<sequence>MLNNYREVVILPLHRRGLGGGLIPLLILFGIHTCMAQDPPAKLQLSVTGGYRQENLRWSIAGNANGQNPNVLSELKWKAVAGPVSGMHVQYNFFNHWLLEGEYEHTFYLSGKVADNDYGGNNRTNSVYAQQFNANKGGADRWLAGLGYHLMVTHTFSITPSAGYGQFHQSLYLVGNTAPINDLNSSYKTTWSGAYAQLLCATGLTKKLNLATGFRYNQVRYKASANWNLIREFSHPESFRHTANGYGINIHTALLYRASHIHSIGIKGSYSQWQTGRGIDELYLASGEPEQTQLNEVRSSGWQVVVEWRITLKP</sequence>
<protein>
    <recommendedName>
        <fullName evidence="1">Protochlamydia outer membrane protein domain-containing protein</fullName>
    </recommendedName>
</protein>
<dbReference type="KEGG" id="nko:Niako_0668"/>
<dbReference type="OrthoDB" id="5566985at2"/>
<evidence type="ECO:0000313" key="3">
    <source>
        <dbReference type="Proteomes" id="UP000005438"/>
    </source>
</evidence>
<dbReference type="STRING" id="700598.Niako_0668"/>
<dbReference type="eggNOG" id="ENOG5030QFQ">
    <property type="taxonomic scope" value="Bacteria"/>
</dbReference>
<dbReference type="HOGENOM" id="CLU_064442_0_0_10"/>
<evidence type="ECO:0000313" key="2">
    <source>
        <dbReference type="EMBL" id="AEV97052.1"/>
    </source>
</evidence>
<feature type="domain" description="Protochlamydia outer membrane protein" evidence="1">
    <location>
        <begin position="47"/>
        <end position="297"/>
    </location>
</feature>
<dbReference type="Pfam" id="PF17251">
    <property type="entry name" value="Pom"/>
    <property type="match status" value="1"/>
</dbReference>
<dbReference type="RefSeq" id="WP_014216966.1">
    <property type="nucleotide sequence ID" value="NC_016609.1"/>
</dbReference>
<gene>
    <name evidence="2" type="ordered locus">Niako_0668</name>
</gene>
<accession>G8TAA5</accession>
<dbReference type="InterPro" id="IPR053724">
    <property type="entry name" value="OMP_A26_sf"/>
</dbReference>
<organism evidence="2 3">
    <name type="scientific">Niastella koreensis (strain DSM 17620 / KACC 11465 / NBRC 106392 / GR20-10)</name>
    <dbReference type="NCBI Taxonomy" id="700598"/>
    <lineage>
        <taxon>Bacteria</taxon>
        <taxon>Pseudomonadati</taxon>
        <taxon>Bacteroidota</taxon>
        <taxon>Chitinophagia</taxon>
        <taxon>Chitinophagales</taxon>
        <taxon>Chitinophagaceae</taxon>
        <taxon>Niastella</taxon>
    </lineage>
</organism>